<dbReference type="PANTHER" id="PTHR11474">
    <property type="entry name" value="TYROSINASE FAMILY MEMBER"/>
    <property type="match status" value="1"/>
</dbReference>
<dbReference type="AlphaFoldDB" id="A0A166QQF3"/>
<evidence type="ECO:0000259" key="3">
    <source>
        <dbReference type="PROSITE" id="PS00498"/>
    </source>
</evidence>
<protein>
    <submittedName>
        <fullName evidence="4">Tyrosinase central domain protein</fullName>
    </submittedName>
</protein>
<evidence type="ECO:0000259" key="2">
    <source>
        <dbReference type="PROSITE" id="PS00497"/>
    </source>
</evidence>
<dbReference type="SUPFAM" id="SSF48056">
    <property type="entry name" value="Di-copper centre-containing domain"/>
    <property type="match status" value="1"/>
</dbReference>
<dbReference type="InterPro" id="IPR008922">
    <property type="entry name" value="Di-copper_centre_dom_sf"/>
</dbReference>
<reference evidence="4 5" key="1">
    <citation type="submission" date="2015-06" db="EMBL/GenBank/DDBJ databases">
        <title>Survival trade-offs in plant roots during colonization by closely related pathogenic and mutualistic fungi.</title>
        <authorList>
            <person name="Hacquard S."/>
            <person name="Kracher B."/>
            <person name="Hiruma K."/>
            <person name="Weinman A."/>
            <person name="Muench P."/>
            <person name="Garrido Oter R."/>
            <person name="Ver Loren van Themaat E."/>
            <person name="Dallerey J.-F."/>
            <person name="Damm U."/>
            <person name="Henrissat B."/>
            <person name="Lespinet O."/>
            <person name="Thon M."/>
            <person name="Kemen E."/>
            <person name="McHardy A.C."/>
            <person name="Schulze-Lefert P."/>
            <person name="O'Connell R.J."/>
        </authorList>
    </citation>
    <scope>NUCLEOTIDE SEQUENCE [LARGE SCALE GENOMIC DNA]</scope>
    <source>
        <strain evidence="4 5">0861</strain>
    </source>
</reference>
<keyword evidence="5" id="KW-1185">Reference proteome</keyword>
<evidence type="ECO:0000313" key="5">
    <source>
        <dbReference type="Proteomes" id="UP000076552"/>
    </source>
</evidence>
<dbReference type="PANTHER" id="PTHR11474:SF116">
    <property type="entry name" value="TYROSINASE"/>
    <property type="match status" value="1"/>
</dbReference>
<feature type="domain" description="Tyrosinase copper-binding" evidence="2">
    <location>
        <begin position="159"/>
        <end position="176"/>
    </location>
</feature>
<dbReference type="Pfam" id="PF00264">
    <property type="entry name" value="Tyrosinase"/>
    <property type="match status" value="1"/>
</dbReference>
<accession>A0A166QQF3</accession>
<dbReference type="PROSITE" id="PS00497">
    <property type="entry name" value="TYROSINASE_1"/>
    <property type="match status" value="1"/>
</dbReference>
<dbReference type="Gene3D" id="1.10.1280.10">
    <property type="entry name" value="Di-copper center containing domain from catechol oxidase"/>
    <property type="match status" value="1"/>
</dbReference>
<feature type="domain" description="Tyrosinase copper-binding" evidence="3">
    <location>
        <begin position="357"/>
        <end position="368"/>
    </location>
</feature>
<dbReference type="STRING" id="708197.A0A166QQF3"/>
<comment type="caution">
    <text evidence="4">The sequence shown here is derived from an EMBL/GenBank/DDBJ whole genome shotgun (WGS) entry which is preliminary data.</text>
</comment>
<organism evidence="4 5">
    <name type="scientific">Colletotrichum tofieldiae</name>
    <dbReference type="NCBI Taxonomy" id="708197"/>
    <lineage>
        <taxon>Eukaryota</taxon>
        <taxon>Fungi</taxon>
        <taxon>Dikarya</taxon>
        <taxon>Ascomycota</taxon>
        <taxon>Pezizomycotina</taxon>
        <taxon>Sordariomycetes</taxon>
        <taxon>Hypocreomycetidae</taxon>
        <taxon>Glomerellales</taxon>
        <taxon>Glomerellaceae</taxon>
        <taxon>Colletotrichum</taxon>
        <taxon>Colletotrichum spaethianum species complex</taxon>
    </lineage>
</organism>
<name>A0A166QQF3_9PEZI</name>
<proteinExistence type="predicted"/>
<feature type="non-terminal residue" evidence="4">
    <location>
        <position position="1"/>
    </location>
</feature>
<dbReference type="Proteomes" id="UP000076552">
    <property type="component" value="Unassembled WGS sequence"/>
</dbReference>
<sequence length="438" mass="48268">LLSQPQTSSSCRTYILSMLKTDVQPFSSMRISIFGLLAFGTASFAQARSISRSTDPIVDLKSAEELQKLASLAHAAFDETKSQIGTGEIQKRGGTCTWQDIRVRREWGSLGKQEKLDYIKAAKCLQSKPPRTPYSEAPGANTRFDDFVANHVNQTLTIHYTGNFLSWHRYFTWLYEEALRNECGYKGTQPYWDWTKTAITGMEESPIFDGSETSMSGNGEFIPGREPIVLGGQNDLPPIELPVGTGGGCLTSGPFKDMVVNLGPAALDLPGGVSESNPEGPLSYNPRCLKRDLTTEVNRAYANITAVLSNILRPQNVYDFQMQMQGVPGTGSIGIHGGGHYALGGDPGRDVFTSPGDPVFYLHHSMIDRVWWMWQMLSPQERQYGEIALSGTNTFLDQPPSANTTMDDYLEYGYVGGEPLKIRDAMSTAAGPFCYVYL</sequence>
<dbReference type="InterPro" id="IPR002227">
    <property type="entry name" value="Tyrosinase_Cu-bd"/>
</dbReference>
<gene>
    <name evidence="4" type="ORF">CT0861_01006</name>
</gene>
<keyword evidence="1" id="KW-0479">Metal-binding</keyword>
<evidence type="ECO:0000256" key="1">
    <source>
        <dbReference type="ARBA" id="ARBA00022723"/>
    </source>
</evidence>
<dbReference type="PROSITE" id="PS00498">
    <property type="entry name" value="TYROSINASE_2"/>
    <property type="match status" value="1"/>
</dbReference>
<evidence type="ECO:0000313" key="4">
    <source>
        <dbReference type="EMBL" id="KZL68231.1"/>
    </source>
</evidence>
<dbReference type="PRINTS" id="PR00092">
    <property type="entry name" value="TYROSINASE"/>
</dbReference>
<dbReference type="InterPro" id="IPR050316">
    <property type="entry name" value="Tyrosinase/Hemocyanin"/>
</dbReference>
<dbReference type="GO" id="GO:0046872">
    <property type="term" value="F:metal ion binding"/>
    <property type="evidence" value="ECO:0007669"/>
    <property type="project" value="UniProtKB-KW"/>
</dbReference>
<dbReference type="GO" id="GO:0016491">
    <property type="term" value="F:oxidoreductase activity"/>
    <property type="evidence" value="ECO:0007669"/>
    <property type="project" value="InterPro"/>
</dbReference>
<dbReference type="EMBL" id="LFIV01000127">
    <property type="protein sequence ID" value="KZL68231.1"/>
    <property type="molecule type" value="Genomic_DNA"/>
</dbReference>